<evidence type="ECO:0000259" key="2">
    <source>
        <dbReference type="PROSITE" id="PS51831"/>
    </source>
</evidence>
<feature type="transmembrane region" description="Helical" evidence="1">
    <location>
        <begin position="24"/>
        <end position="46"/>
    </location>
</feature>
<name>A0ABY5PCJ9_9ACTN</name>
<feature type="transmembrane region" description="Helical" evidence="1">
    <location>
        <begin position="111"/>
        <end position="138"/>
    </location>
</feature>
<evidence type="ECO:0000313" key="4">
    <source>
        <dbReference type="EMBL" id="UUY02399.1"/>
    </source>
</evidence>
<dbReference type="InterPro" id="IPR003607">
    <property type="entry name" value="HD/PDEase_dom"/>
</dbReference>
<feature type="transmembrane region" description="Helical" evidence="1">
    <location>
        <begin position="177"/>
        <end position="197"/>
    </location>
</feature>
<reference evidence="5" key="1">
    <citation type="submission" date="2021-11" db="EMBL/GenBank/DDBJ databases">
        <title>Cultivation dependent microbiological survey of springs from the worlds oldest radium mine currently devoted to the extraction of radon-saturated water.</title>
        <authorList>
            <person name="Kapinusova G."/>
            <person name="Smrhova T."/>
            <person name="Strejcek M."/>
            <person name="Suman J."/>
            <person name="Jani K."/>
            <person name="Pajer P."/>
            <person name="Uhlik O."/>
        </authorList>
    </citation>
    <scope>NUCLEOTIDE SEQUENCE [LARGE SCALE GENOMIC DNA]</scope>
    <source>
        <strain evidence="5">J379</strain>
    </source>
</reference>
<proteinExistence type="predicted"/>
<dbReference type="SUPFAM" id="SSF109604">
    <property type="entry name" value="HD-domain/PDEase-like"/>
    <property type="match status" value="1"/>
</dbReference>
<feature type="transmembrane region" description="Helical" evidence="1">
    <location>
        <begin position="58"/>
        <end position="82"/>
    </location>
</feature>
<gene>
    <name evidence="4" type="ORF">LRS13_17045</name>
</gene>
<feature type="domain" description="HD" evidence="2">
    <location>
        <begin position="227"/>
        <end position="348"/>
    </location>
</feature>
<dbReference type="PANTHER" id="PTHR45228:SF4">
    <property type="entry name" value="LIPOPROTEIN"/>
    <property type="match status" value="1"/>
</dbReference>
<evidence type="ECO:0000256" key="1">
    <source>
        <dbReference type="SAM" id="Phobius"/>
    </source>
</evidence>
<keyword evidence="1" id="KW-1133">Transmembrane helix</keyword>
<evidence type="ECO:0000313" key="5">
    <source>
        <dbReference type="Proteomes" id="UP001058860"/>
    </source>
</evidence>
<dbReference type="InterPro" id="IPR006675">
    <property type="entry name" value="HDIG_dom"/>
</dbReference>
<accession>A0ABY5PCJ9</accession>
<keyword evidence="1" id="KW-0812">Transmembrane</keyword>
<feature type="transmembrane region" description="Helical" evidence="1">
    <location>
        <begin position="145"/>
        <end position="165"/>
    </location>
</feature>
<feature type="domain" description="HD-GYP" evidence="3">
    <location>
        <begin position="205"/>
        <end position="399"/>
    </location>
</feature>
<dbReference type="InterPro" id="IPR052020">
    <property type="entry name" value="Cyclic_di-GMP/3'3'-cGAMP_PDE"/>
</dbReference>
<keyword evidence="5" id="KW-1185">Reference proteome</keyword>
<dbReference type="RefSeq" id="WP_353862928.1">
    <property type="nucleotide sequence ID" value="NZ_CP088295.1"/>
</dbReference>
<keyword evidence="1" id="KW-0472">Membrane</keyword>
<evidence type="ECO:0000259" key="3">
    <source>
        <dbReference type="PROSITE" id="PS51832"/>
    </source>
</evidence>
<sequence>MAPLALLDDPGPGETETSTELDEAILALRSGAWMTVAGVLMLILSTTLNQAGDPAERFAMPAIGWVLLGAVLALQVGAVAAVELGRSWIRASCTPDGIYRYLWSTSMLEGLALAVGIVLVPAGVVPLSLMMLMMVVYAGYFYRRVGAISFIAFAVAANTAAVVVATPPEVPVSQFSAAAIVPFAVTILMAGAFVAVVRRGRDRVERRARLVATVGLAHALDVRDSKTANHSETVADYAVAMARRLGLSPRHVERVRLAGLLHDVGKIGIPDSVLLKPGKLTEAEWLMMRRHPELGAQMLDSATLRDVRLWVLAHHERPDGTGYPYGLSGDEIPLEARILAVADAFEAMVSDRPYRVGRSQAEALAELRRCAGTQFDGDVVAAFEETLGRDADGVPVVEAA</sequence>
<dbReference type="NCBIfam" id="TIGR00277">
    <property type="entry name" value="HDIG"/>
    <property type="match status" value="1"/>
</dbReference>
<dbReference type="EMBL" id="CP088295">
    <property type="protein sequence ID" value="UUY02399.1"/>
    <property type="molecule type" value="Genomic_DNA"/>
</dbReference>
<dbReference type="Proteomes" id="UP001058860">
    <property type="component" value="Chromosome"/>
</dbReference>
<dbReference type="Pfam" id="PF13487">
    <property type="entry name" value="HD_5"/>
    <property type="match status" value="1"/>
</dbReference>
<dbReference type="PANTHER" id="PTHR45228">
    <property type="entry name" value="CYCLIC DI-GMP PHOSPHODIESTERASE TM_0186-RELATED"/>
    <property type="match status" value="1"/>
</dbReference>
<dbReference type="SMART" id="SM00471">
    <property type="entry name" value="HDc"/>
    <property type="match status" value="1"/>
</dbReference>
<dbReference type="CDD" id="cd00077">
    <property type="entry name" value="HDc"/>
    <property type="match status" value="1"/>
</dbReference>
<dbReference type="Gene3D" id="1.10.3210.10">
    <property type="entry name" value="Hypothetical protein af1432"/>
    <property type="match status" value="1"/>
</dbReference>
<dbReference type="InterPro" id="IPR006674">
    <property type="entry name" value="HD_domain"/>
</dbReference>
<protein>
    <submittedName>
        <fullName evidence="4">HD-GYP domain-containing protein</fullName>
    </submittedName>
</protein>
<organism evidence="4 5">
    <name type="scientific">Svornostia abyssi</name>
    <dbReference type="NCBI Taxonomy" id="2898438"/>
    <lineage>
        <taxon>Bacteria</taxon>
        <taxon>Bacillati</taxon>
        <taxon>Actinomycetota</taxon>
        <taxon>Thermoleophilia</taxon>
        <taxon>Solirubrobacterales</taxon>
        <taxon>Baekduiaceae</taxon>
        <taxon>Svornostia</taxon>
    </lineage>
</organism>
<dbReference type="PROSITE" id="PS51831">
    <property type="entry name" value="HD"/>
    <property type="match status" value="1"/>
</dbReference>
<dbReference type="PROSITE" id="PS51832">
    <property type="entry name" value="HD_GYP"/>
    <property type="match status" value="1"/>
</dbReference>
<dbReference type="InterPro" id="IPR037522">
    <property type="entry name" value="HD_GYP_dom"/>
</dbReference>